<dbReference type="InterPro" id="IPR001453">
    <property type="entry name" value="MoaB/Mog_dom"/>
</dbReference>
<organism evidence="2 3">
    <name type="scientific">Ignisphaera cupida</name>
    <dbReference type="NCBI Taxonomy" id="3050454"/>
    <lineage>
        <taxon>Archaea</taxon>
        <taxon>Thermoproteota</taxon>
        <taxon>Thermoprotei</taxon>
        <taxon>Desulfurococcales</taxon>
        <taxon>Desulfurococcaceae</taxon>
        <taxon>Ignisphaera</taxon>
    </lineage>
</organism>
<accession>A0ABD4Z5Y7</accession>
<dbReference type="SMART" id="SM00852">
    <property type="entry name" value="MoCF_biosynth"/>
    <property type="match status" value="1"/>
</dbReference>
<feature type="domain" description="MoaB/Mog" evidence="1">
    <location>
        <begin position="15"/>
        <end position="159"/>
    </location>
</feature>
<keyword evidence="3" id="KW-1185">Reference proteome</keyword>
<dbReference type="PANTHER" id="PTHR43232">
    <property type="entry name" value="MOLYBDENUM COFACTOR BIOSYNTHESIS PROTEIN B"/>
    <property type="match status" value="1"/>
</dbReference>
<dbReference type="EMBL" id="JASNVW010000002">
    <property type="protein sequence ID" value="MDK6028716.1"/>
    <property type="molecule type" value="Genomic_DNA"/>
</dbReference>
<proteinExistence type="predicted"/>
<dbReference type="InterPro" id="IPR012245">
    <property type="entry name" value="MoaB"/>
</dbReference>
<name>A0ABD4Z5Y7_9CREN</name>
<dbReference type="Gene3D" id="3.40.980.10">
    <property type="entry name" value="MoaB/Mog-like domain"/>
    <property type="match status" value="1"/>
</dbReference>
<dbReference type="AlphaFoldDB" id="A0ABD4Z5Y7"/>
<gene>
    <name evidence="2" type="ORF">QPL79_05015</name>
</gene>
<evidence type="ECO:0000259" key="1">
    <source>
        <dbReference type="SMART" id="SM00852"/>
    </source>
</evidence>
<dbReference type="PANTHER" id="PTHR43232:SF2">
    <property type="entry name" value="MOLYBDENUM COFACTOR BIOSYNTHESIS PROTEIN B"/>
    <property type="match status" value="1"/>
</dbReference>
<protein>
    <submittedName>
        <fullName evidence="2">Molybdopterin-binding protein</fullName>
    </submittedName>
</protein>
<dbReference type="RefSeq" id="WP_285273691.1">
    <property type="nucleotide sequence ID" value="NZ_JASNVW010000002.1"/>
</dbReference>
<dbReference type="InterPro" id="IPR036425">
    <property type="entry name" value="MoaB/Mog-like_dom_sf"/>
</dbReference>
<comment type="caution">
    <text evidence="2">The sequence shown here is derived from an EMBL/GenBank/DDBJ whole genome shotgun (WGS) entry which is preliminary data.</text>
</comment>
<evidence type="ECO:0000313" key="2">
    <source>
        <dbReference type="EMBL" id="MDK6028716.1"/>
    </source>
</evidence>
<reference evidence="2 3" key="1">
    <citation type="submission" date="2023-05" db="EMBL/GenBank/DDBJ databases">
        <title>A new hyperthermophilic archaea 'Ignisphaera cupida' sp. nov. and description of the family 'Ignisphaeraceae' fam. nov.</title>
        <authorList>
            <person name="Podosokorskaya O.A."/>
            <person name="Elcheninov A.G."/>
            <person name="Klukina A."/>
            <person name="Merkel A.Y."/>
        </authorList>
    </citation>
    <scope>NUCLEOTIDE SEQUENCE [LARGE SCALE GENOMIC DNA]</scope>
    <source>
        <strain evidence="2 3">4213-co</strain>
    </source>
</reference>
<dbReference type="NCBIfam" id="TIGR00177">
    <property type="entry name" value="molyb_syn"/>
    <property type="match status" value="1"/>
</dbReference>
<dbReference type="Pfam" id="PF00994">
    <property type="entry name" value="MoCF_biosynth"/>
    <property type="match status" value="1"/>
</dbReference>
<evidence type="ECO:0000313" key="3">
    <source>
        <dbReference type="Proteomes" id="UP001529235"/>
    </source>
</evidence>
<dbReference type="Proteomes" id="UP001529235">
    <property type="component" value="Unassembled WGS sequence"/>
</dbReference>
<dbReference type="SUPFAM" id="SSF53218">
    <property type="entry name" value="Molybdenum cofactor biosynthesis proteins"/>
    <property type="match status" value="1"/>
</dbReference>
<sequence length="166" mass="18287">MNEHEHFVVENFSICFIVTSESVLGGLKSDEIRPLAERLHELCPKVLVKNYLVIGNDIGAIRETVLNYSKICDVIVVSGGTGISRRDVSIEAVEPLSNKKILGFGELFRALSYKQIGVRAYISRASAYVVNNSLVFVVPGNPDAVKLALEIICEVAPHAIYEARRT</sequence>